<dbReference type="Proteomes" id="UP001139125">
    <property type="component" value="Unassembled WGS sequence"/>
</dbReference>
<evidence type="ECO:0000313" key="2">
    <source>
        <dbReference type="EMBL" id="MCP9290241.1"/>
    </source>
</evidence>
<comment type="caution">
    <text evidence="2">The sequence shown here is derived from an EMBL/GenBank/DDBJ whole genome shotgun (WGS) entry which is preliminary data.</text>
</comment>
<keyword evidence="3" id="KW-1185">Reference proteome</keyword>
<accession>A0A9X2L0T7</accession>
<feature type="domain" description="2-oxoacid dehydrogenase acyltransferase catalytic" evidence="1">
    <location>
        <begin position="7"/>
        <end position="132"/>
    </location>
</feature>
<protein>
    <submittedName>
        <fullName evidence="2">2-oxo acid dehydrogenase subunit E2</fullName>
    </submittedName>
</protein>
<dbReference type="InterPro" id="IPR001078">
    <property type="entry name" value="2-oxoacid_DH_actylTfrase"/>
</dbReference>
<organism evidence="2 3">
    <name type="scientific">Gracilimonas sediminicola</name>
    <dbReference type="NCBI Taxonomy" id="2952158"/>
    <lineage>
        <taxon>Bacteria</taxon>
        <taxon>Pseudomonadati</taxon>
        <taxon>Balneolota</taxon>
        <taxon>Balneolia</taxon>
        <taxon>Balneolales</taxon>
        <taxon>Balneolaceae</taxon>
        <taxon>Gracilimonas</taxon>
    </lineage>
</organism>
<dbReference type="SUPFAM" id="SSF52777">
    <property type="entry name" value="CoA-dependent acyltransferases"/>
    <property type="match status" value="1"/>
</dbReference>
<dbReference type="RefSeq" id="WP_255132141.1">
    <property type="nucleotide sequence ID" value="NZ_JANDBC010000001.1"/>
</dbReference>
<feature type="domain" description="2-oxoacid dehydrogenase acyltransferase catalytic" evidence="1">
    <location>
        <begin position="170"/>
        <end position="254"/>
    </location>
</feature>
<dbReference type="GO" id="GO:0016746">
    <property type="term" value="F:acyltransferase activity"/>
    <property type="evidence" value="ECO:0007669"/>
    <property type="project" value="InterPro"/>
</dbReference>
<dbReference type="EMBL" id="JANDBC010000001">
    <property type="protein sequence ID" value="MCP9290241.1"/>
    <property type="molecule type" value="Genomic_DNA"/>
</dbReference>
<dbReference type="InterPro" id="IPR023213">
    <property type="entry name" value="CAT-like_dom_sf"/>
</dbReference>
<gene>
    <name evidence="2" type="ORF">NM125_01450</name>
</gene>
<name>A0A9X2L0T7_9BACT</name>
<proteinExistence type="predicted"/>
<dbReference type="Gene3D" id="3.30.559.10">
    <property type="entry name" value="Chloramphenicol acetyltransferase-like domain"/>
    <property type="match status" value="1"/>
</dbReference>
<dbReference type="AlphaFoldDB" id="A0A9X2L0T7"/>
<reference evidence="2" key="1">
    <citation type="submission" date="2022-06" db="EMBL/GenBank/DDBJ databases">
        <title>Gracilimonas sp. CAU 1638 isolated from sea sediment.</title>
        <authorList>
            <person name="Kim W."/>
        </authorList>
    </citation>
    <scope>NUCLEOTIDE SEQUENCE</scope>
    <source>
        <strain evidence="2">CAU 1638</strain>
    </source>
</reference>
<evidence type="ECO:0000313" key="3">
    <source>
        <dbReference type="Proteomes" id="UP001139125"/>
    </source>
</evidence>
<sequence>MKNAAHTTLPWPAFRDDVKDFLDLAKDRNYAYGFSEADITRIHAQLQQRKVSGEEPHSLSAYLIWCLGKAVSAHPQVQAVKHKNKLVVFEDVDVAMMIEKELPDGKTFPFPYIFKAVQTKSFEEINTELREAKALSFESIRKRKKSVIPRFLPKFLRLFILKKLLNNPFRAKEVKGTIALTSLGNVLSKRKFWPVPTGPYPIIVATGGVYDSKGVHSPGVKKMLCFSFSLDHDILDGAPVARFGNTFIELLESASGIGEKV</sequence>
<evidence type="ECO:0000259" key="1">
    <source>
        <dbReference type="Pfam" id="PF00198"/>
    </source>
</evidence>
<dbReference type="Pfam" id="PF00198">
    <property type="entry name" value="2-oxoacid_dh"/>
    <property type="match status" value="2"/>
</dbReference>